<feature type="compositionally biased region" description="Basic and acidic residues" evidence="1">
    <location>
        <begin position="141"/>
        <end position="151"/>
    </location>
</feature>
<reference evidence="2 3" key="1">
    <citation type="submission" date="2019-03" db="EMBL/GenBank/DDBJ databases">
        <title>Genomic Encyclopedia of Type Strains, Phase III (KMG-III): the genomes of soil and plant-associated and newly described type strains.</title>
        <authorList>
            <person name="Whitman W."/>
        </authorList>
    </citation>
    <scope>NUCLEOTIDE SEQUENCE [LARGE SCALE GENOMIC DNA]</scope>
    <source>
        <strain evidence="2 3">VKMAc-2574</strain>
    </source>
</reference>
<accession>A0ABY2FM97</accession>
<evidence type="ECO:0000313" key="2">
    <source>
        <dbReference type="EMBL" id="TDW94251.1"/>
    </source>
</evidence>
<feature type="region of interest" description="Disordered" evidence="1">
    <location>
        <begin position="189"/>
        <end position="224"/>
    </location>
</feature>
<keyword evidence="3" id="KW-1185">Reference proteome</keyword>
<feature type="region of interest" description="Disordered" evidence="1">
    <location>
        <begin position="141"/>
        <end position="173"/>
    </location>
</feature>
<name>A0ABY2FM97_9ACTN</name>
<dbReference type="EMBL" id="SODU01000001">
    <property type="protein sequence ID" value="TDW94251.1"/>
    <property type="molecule type" value="Genomic_DNA"/>
</dbReference>
<evidence type="ECO:0000313" key="3">
    <source>
        <dbReference type="Proteomes" id="UP000295060"/>
    </source>
</evidence>
<proteinExistence type="predicted"/>
<dbReference type="RefSeq" id="WP_134127434.1">
    <property type="nucleotide sequence ID" value="NZ_SODU01000001.1"/>
</dbReference>
<protein>
    <submittedName>
        <fullName evidence="2">Uncharacterized protein</fullName>
    </submittedName>
</protein>
<gene>
    <name evidence="2" type="ORF">EV137_1553</name>
</gene>
<sequence>MTSYHLIFDEDLRQGIDRLSAEYRRDPNSPAGREYVGVINAIKALQSGRQDAYEGKQLGYGPQSHDLRDCAELKVPVVAEFTPGGFPRGASHRLIYREFEPLPTVQDGRVVQDPEAKPYRHVIAFGHRSDDPAAVAGERLGRSRGEPDRELYGLTGGGRPAIGPDRREGVQTTPHRIAVPGDLLKVAQILRDSPPAGTAPRPASAPEANVNRAPGPGASKSKER</sequence>
<comment type="caution">
    <text evidence="2">The sequence shown here is derived from an EMBL/GenBank/DDBJ whole genome shotgun (WGS) entry which is preliminary data.</text>
</comment>
<dbReference type="Proteomes" id="UP000295060">
    <property type="component" value="Unassembled WGS sequence"/>
</dbReference>
<evidence type="ECO:0000256" key="1">
    <source>
        <dbReference type="SAM" id="MobiDB-lite"/>
    </source>
</evidence>
<organism evidence="2 3">
    <name type="scientific">Kribbella pratensis</name>
    <dbReference type="NCBI Taxonomy" id="2512112"/>
    <lineage>
        <taxon>Bacteria</taxon>
        <taxon>Bacillati</taxon>
        <taxon>Actinomycetota</taxon>
        <taxon>Actinomycetes</taxon>
        <taxon>Propionibacteriales</taxon>
        <taxon>Kribbellaceae</taxon>
        <taxon>Kribbella</taxon>
    </lineage>
</organism>